<dbReference type="InterPro" id="IPR029044">
    <property type="entry name" value="Nucleotide-diphossugar_trans"/>
</dbReference>
<dbReference type="Pfam" id="PF00483">
    <property type="entry name" value="NTP_transferase"/>
    <property type="match status" value="1"/>
</dbReference>
<dbReference type="Gene3D" id="3.90.550.10">
    <property type="entry name" value="Spore Coat Polysaccharide Biosynthesis Protein SpsA, Chain A"/>
    <property type="match status" value="1"/>
</dbReference>
<comment type="caution">
    <text evidence="4">The sequence shown here is derived from an EMBL/GenBank/DDBJ whole genome shotgun (WGS) entry which is preliminary data.</text>
</comment>
<feature type="domain" description="Mannose-1-phosphate guanyltransferase C-terminal" evidence="3">
    <location>
        <begin position="267"/>
        <end position="344"/>
    </location>
</feature>
<organism evidence="4 5">
    <name type="scientific">Candidatus Fervidibacter japonicus</name>
    <dbReference type="NCBI Taxonomy" id="2035412"/>
    <lineage>
        <taxon>Bacteria</taxon>
        <taxon>Candidatus Fervidibacterota</taxon>
        <taxon>Candidatus Fervidibacter</taxon>
    </lineage>
</organism>
<dbReference type="CDD" id="cd04181">
    <property type="entry name" value="NTP_transferase"/>
    <property type="match status" value="1"/>
</dbReference>
<dbReference type="EMBL" id="BEHT01000001">
    <property type="protein sequence ID" value="GBC97568.1"/>
    <property type="molecule type" value="Genomic_DNA"/>
</dbReference>
<evidence type="ECO:0000256" key="1">
    <source>
        <dbReference type="ARBA" id="ARBA00007274"/>
    </source>
</evidence>
<accession>A0A2H5X8Q2</accession>
<evidence type="ECO:0000259" key="2">
    <source>
        <dbReference type="Pfam" id="PF00483"/>
    </source>
</evidence>
<protein>
    <submittedName>
        <fullName evidence="4">UTP--glucose-1-phosphate uridylyltransferase</fullName>
        <ecNumber evidence="4">2.7.7.9</ecNumber>
    </submittedName>
</protein>
<dbReference type="PANTHER" id="PTHR22572">
    <property type="entry name" value="SUGAR-1-PHOSPHATE GUANYL TRANSFERASE"/>
    <property type="match status" value="1"/>
</dbReference>
<evidence type="ECO:0000259" key="3">
    <source>
        <dbReference type="Pfam" id="PF25087"/>
    </source>
</evidence>
<feature type="domain" description="Nucleotidyl transferase" evidence="2">
    <location>
        <begin position="3"/>
        <end position="232"/>
    </location>
</feature>
<keyword evidence="4" id="KW-0808">Transferase</keyword>
<proteinExistence type="inferred from homology"/>
<evidence type="ECO:0000313" key="5">
    <source>
        <dbReference type="Proteomes" id="UP000236173"/>
    </source>
</evidence>
<dbReference type="InterPro" id="IPR005835">
    <property type="entry name" value="NTP_transferase_dom"/>
</dbReference>
<dbReference type="Proteomes" id="UP000236173">
    <property type="component" value="Unassembled WGS sequence"/>
</dbReference>
<dbReference type="EC" id="2.7.7.9" evidence="4"/>
<dbReference type="AlphaFoldDB" id="A0A2H5X8Q2"/>
<comment type="similarity">
    <text evidence="1">Belongs to the transferase hexapeptide repeat family.</text>
</comment>
<name>A0A2H5X8Q2_9BACT</name>
<dbReference type="GO" id="GO:0003983">
    <property type="term" value="F:UTP:glucose-1-phosphate uridylyltransferase activity"/>
    <property type="evidence" value="ECO:0007669"/>
    <property type="project" value="UniProtKB-EC"/>
</dbReference>
<dbReference type="InterPro" id="IPR050486">
    <property type="entry name" value="Mannose-1P_guanyltransferase"/>
</dbReference>
<dbReference type="SUPFAM" id="SSF53448">
    <property type="entry name" value="Nucleotide-diphospho-sugar transferases"/>
    <property type="match status" value="1"/>
</dbReference>
<reference evidence="5" key="1">
    <citation type="submission" date="2017-09" db="EMBL/GenBank/DDBJ databases">
        <title>Metaegenomics of thermophilic ammonia-oxidizing enrichment culture.</title>
        <authorList>
            <person name="Kato S."/>
            <person name="Suzuki K."/>
        </authorList>
    </citation>
    <scope>NUCLEOTIDE SEQUENCE [LARGE SCALE GENOMIC DNA]</scope>
</reference>
<evidence type="ECO:0000313" key="4">
    <source>
        <dbReference type="EMBL" id="GBC97568.1"/>
    </source>
</evidence>
<dbReference type="InterPro" id="IPR056729">
    <property type="entry name" value="GMPPB_C"/>
</dbReference>
<sequence length="350" mass="37913">MRGMILAAGEGTRLRPLTFARPKALVPVLTVPIMANLVRWLRAFGVTELAANLWYRGADIERFFGDGSAFGVSLTYLHEDEPHGTAGAVKLMADFLCALDDTFVVVGCDELIDLDLAAMLRFHRERSALVTISLALVDDPREFGVVQLADDGRIVGFIEKPRHWAQGHALVNSGVYLLEPEVVRRIPDGFYDFGRQLFPALVAEGAPIYGFVSDGYWNDIGHIGNYWGANIAALHKRVILHECPLREVAPCVFIHPSAQVADTARLVPPCAIGAATVVDEGAIVGGETVVGDGCRIGRGAVVERSILWSHTSIAPGTHLANCIVTDGCFIASDEPLRHAVIVGQNPFHFS</sequence>
<keyword evidence="4" id="KW-0548">Nucleotidyltransferase</keyword>
<gene>
    <name evidence="4" type="primary">cugP_1</name>
    <name evidence="4" type="ORF">HRbin17_00055</name>
</gene>
<dbReference type="Pfam" id="PF25087">
    <property type="entry name" value="GMPPB_C"/>
    <property type="match status" value="1"/>
</dbReference>
<dbReference type="Gene3D" id="2.160.10.10">
    <property type="entry name" value="Hexapeptide repeat proteins"/>
    <property type="match status" value="1"/>
</dbReference>